<evidence type="ECO:0000313" key="4">
    <source>
        <dbReference type="Proteomes" id="UP001324427"/>
    </source>
</evidence>
<feature type="compositionally biased region" description="Polar residues" evidence="1">
    <location>
        <begin position="216"/>
        <end position="232"/>
    </location>
</feature>
<feature type="compositionally biased region" description="Basic and acidic residues" evidence="1">
    <location>
        <begin position="875"/>
        <end position="892"/>
    </location>
</feature>
<proteinExistence type="predicted"/>
<name>A0AAV9JJF1_9PEZI</name>
<dbReference type="SUPFAM" id="SSF52113">
    <property type="entry name" value="BRCT domain"/>
    <property type="match status" value="1"/>
</dbReference>
<feature type="compositionally biased region" description="Low complexity" evidence="1">
    <location>
        <begin position="89"/>
        <end position="99"/>
    </location>
</feature>
<dbReference type="Proteomes" id="UP001324427">
    <property type="component" value="Unassembled WGS sequence"/>
</dbReference>
<feature type="compositionally biased region" description="Low complexity" evidence="1">
    <location>
        <begin position="238"/>
        <end position="257"/>
    </location>
</feature>
<dbReference type="InterPro" id="IPR001357">
    <property type="entry name" value="BRCT_dom"/>
</dbReference>
<organism evidence="3 4">
    <name type="scientific">Oleoguttula mirabilis</name>
    <dbReference type="NCBI Taxonomy" id="1507867"/>
    <lineage>
        <taxon>Eukaryota</taxon>
        <taxon>Fungi</taxon>
        <taxon>Dikarya</taxon>
        <taxon>Ascomycota</taxon>
        <taxon>Pezizomycotina</taxon>
        <taxon>Dothideomycetes</taxon>
        <taxon>Dothideomycetidae</taxon>
        <taxon>Mycosphaerellales</taxon>
        <taxon>Teratosphaeriaceae</taxon>
        <taxon>Oleoguttula</taxon>
    </lineage>
</organism>
<feature type="compositionally biased region" description="Basic and acidic residues" evidence="1">
    <location>
        <begin position="960"/>
        <end position="978"/>
    </location>
</feature>
<evidence type="ECO:0000256" key="1">
    <source>
        <dbReference type="SAM" id="MobiDB-lite"/>
    </source>
</evidence>
<evidence type="ECO:0000259" key="2">
    <source>
        <dbReference type="PROSITE" id="PS50172"/>
    </source>
</evidence>
<sequence>MVSTRRTAHSEPDPDVPEPDLSQPLRKKPVRRATAKKTEPEPQQKPKTTRGRKAAPAPDKTIAEESALEEPEPAQPAKPARKVGRPGKEAPAPAAAEPALVQLPTKPTRSTAASRAKNTEAMAEKRREIPAPSEPKVTRRTRATATAPKAQPLSPKKITQVSMPQTRNVKATNPKQGTIRPAPRSRLTRKRTVSDENADIPDLTSTDQEDDDVVLLSSTPVKRMSPTRQAAITETGVESEASMSSAPTTPSHSPAPSFDRINDEHEYRQRSDAASVAHASDEEDANSEEAHDSNDELCGPKTPMKRSSPGAEARYLASVQRTIRRAELNTPMESPRTFANRITKVGTPQTQKPYNRPAVPASETRPMTVARGSERAFVFKDLQAVPTVEEEHHSSVSDNDQSSVEGADEDAYVDQDQVYNDAQSPALVGVHGGSELTLSDHAEIPDDDSFHQDEASQHEIGSEEAPWTEDHEVEASQEETNPEETILIESDQEGASQQETDPEETILIESDQDSQASSPTAPYSHAFESEDTVLISREEDDSLFIGEDDHEEADHAPPSPTSPTPETLVWENIRQDVTISLDFDGHMAGARVMLQAETTERLSLVADFAPFPLAGAERDVVAGAEKDDVTDQGAHQSSPSHVQNADSGFVREGLDHTMDLNDFIDMASLAESTQAFELPSTSVHDSSKDDSAISDASSESPEETQNPSDIEDEDDEARGVMQLDFDFELVEGDLNEFVHMETEADFDQFEQRLEEVIAEETEREPNSLGATEEPHVPHYALPTLAFDARRKSLPAFGMQTPVKNGARPYTSDGASMPRMVNAFGNAWWSGPRAESTVATPVRPSTAHGFASAKKAGTPGQPIAALAAPTTPSVAPKERYPRREPRQDYHDHAQTAAGPPRFRTPVKAPVRRPATAQKPASSALTPRASTLRPRHKIAGSEDAGGSHGTDLGADATPAKTPSDRYPRLEQRHDYQDHAKTAAAPTRFHTPAKAGLKRPVTTGKAAATALTPHASSLKPKALAATTPPDPSTPISTSNSPNESATPVETPSERFPRLAPREDYVEHAKTIAAPAVFRTPAQTPLKRPSTTQKPGFLRKMALTNNTPMPSHTPVKTPLKPPAMTPSQAPMTPHPAAPLRGVTAMVEVFTLEGASASAPFIALLHRLGAKTAKVWSDRVTHVIFKDGSPTTLQRVRLHNKDVDGSGKGNRIRCVNSRWVSDCEAEGTRVDEADEEYAVDVAEIPRGGKRRRKSMEPSALVNLGGNIVRDRKSSLGRGSLGRSPLKFDSPAKKLGVTVAVTPKIDLEDKENSGGDDMPSSPSTPAYLSAPSELVQQTAPINRMRKLGLKAQDRAKNRRLTYFPSRA</sequence>
<feature type="compositionally biased region" description="Basic and acidic residues" evidence="1">
    <location>
        <begin position="438"/>
        <end position="461"/>
    </location>
</feature>
<feature type="compositionally biased region" description="Basic and acidic residues" evidence="1">
    <location>
        <begin position="260"/>
        <end position="271"/>
    </location>
</feature>
<feature type="compositionally biased region" description="Acidic residues" evidence="1">
    <location>
        <begin position="500"/>
        <end position="512"/>
    </location>
</feature>
<feature type="compositionally biased region" description="Polar residues" evidence="1">
    <location>
        <begin position="157"/>
        <end position="176"/>
    </location>
</feature>
<feature type="compositionally biased region" description="Basic residues" evidence="1">
    <location>
        <begin position="25"/>
        <end position="35"/>
    </location>
</feature>
<feature type="compositionally biased region" description="Polar residues" evidence="1">
    <location>
        <begin position="633"/>
        <end position="646"/>
    </location>
</feature>
<dbReference type="CDD" id="cd17716">
    <property type="entry name" value="BRCT_microcephalin_rpt1"/>
    <property type="match status" value="1"/>
</dbReference>
<accession>A0AAV9JJF1</accession>
<reference evidence="3 4" key="1">
    <citation type="submission" date="2021-11" db="EMBL/GenBank/DDBJ databases">
        <title>Black yeast isolated from Biological Soil Crust.</title>
        <authorList>
            <person name="Kurbessoian T."/>
        </authorList>
    </citation>
    <scope>NUCLEOTIDE SEQUENCE [LARGE SCALE GENOMIC DNA]</scope>
    <source>
        <strain evidence="3 4">CCFEE 5522</strain>
    </source>
</reference>
<keyword evidence="4" id="KW-1185">Reference proteome</keyword>
<protein>
    <recommendedName>
        <fullName evidence="2">BRCT domain-containing protein</fullName>
    </recommendedName>
</protein>
<feature type="compositionally biased region" description="Acidic residues" evidence="1">
    <location>
        <begin position="538"/>
        <end position="551"/>
    </location>
</feature>
<feature type="region of interest" description="Disordered" evidence="1">
    <location>
        <begin position="678"/>
        <end position="714"/>
    </location>
</feature>
<gene>
    <name evidence="3" type="ORF">LTR36_002776</name>
</gene>
<feature type="region of interest" description="Disordered" evidence="1">
    <location>
        <begin position="1299"/>
        <end position="1325"/>
    </location>
</feature>
<feature type="region of interest" description="Disordered" evidence="1">
    <location>
        <begin position="838"/>
        <end position="1054"/>
    </location>
</feature>
<comment type="caution">
    <text evidence="3">The sequence shown here is derived from an EMBL/GenBank/DDBJ whole genome shotgun (WGS) entry which is preliminary data.</text>
</comment>
<feature type="compositionally biased region" description="Polar residues" evidence="1">
    <location>
        <begin position="917"/>
        <end position="927"/>
    </location>
</feature>
<feature type="region of interest" description="Disordered" evidence="1">
    <location>
        <begin position="1"/>
        <end position="567"/>
    </location>
</feature>
<dbReference type="PROSITE" id="PS50172">
    <property type="entry name" value="BRCT"/>
    <property type="match status" value="1"/>
</dbReference>
<evidence type="ECO:0000313" key="3">
    <source>
        <dbReference type="EMBL" id="KAK4545426.1"/>
    </source>
</evidence>
<feature type="domain" description="BRCT" evidence="2">
    <location>
        <begin position="1130"/>
        <end position="1232"/>
    </location>
</feature>
<dbReference type="InterPro" id="IPR036420">
    <property type="entry name" value="BRCT_dom_sf"/>
</dbReference>
<feature type="region of interest" description="Disordered" evidence="1">
    <location>
        <begin position="626"/>
        <end position="646"/>
    </location>
</feature>
<dbReference type="EMBL" id="JAVFHQ010000019">
    <property type="protein sequence ID" value="KAK4545426.1"/>
    <property type="molecule type" value="Genomic_DNA"/>
</dbReference>
<dbReference type="Gene3D" id="3.40.50.10190">
    <property type="entry name" value="BRCT domain"/>
    <property type="match status" value="1"/>
</dbReference>